<protein>
    <submittedName>
        <fullName evidence="2">Type 1 glutamine amidotransferase</fullName>
    </submittedName>
</protein>
<dbReference type="Gene3D" id="3.40.50.880">
    <property type="match status" value="1"/>
</dbReference>
<name>A0ABP8G8T2_9BACT</name>
<proteinExistence type="predicted"/>
<dbReference type="Proteomes" id="UP001501207">
    <property type="component" value="Unassembled WGS sequence"/>
</dbReference>
<dbReference type="InterPro" id="IPR017926">
    <property type="entry name" value="GATASE"/>
</dbReference>
<gene>
    <name evidence="2" type="ORF">GCM10023143_33380</name>
</gene>
<dbReference type="Pfam" id="PF00117">
    <property type="entry name" value="GATase"/>
    <property type="match status" value="1"/>
</dbReference>
<dbReference type="InterPro" id="IPR044992">
    <property type="entry name" value="ChyE-like"/>
</dbReference>
<dbReference type="CDD" id="cd01741">
    <property type="entry name" value="GATase1_1"/>
    <property type="match status" value="1"/>
</dbReference>
<keyword evidence="3" id="KW-1185">Reference proteome</keyword>
<organism evidence="2 3">
    <name type="scientific">Compostibacter hankyongensis</name>
    <dbReference type="NCBI Taxonomy" id="1007089"/>
    <lineage>
        <taxon>Bacteria</taxon>
        <taxon>Pseudomonadati</taxon>
        <taxon>Bacteroidota</taxon>
        <taxon>Chitinophagia</taxon>
        <taxon>Chitinophagales</taxon>
        <taxon>Chitinophagaceae</taxon>
        <taxon>Compostibacter</taxon>
    </lineage>
</organism>
<dbReference type="InterPro" id="IPR029062">
    <property type="entry name" value="Class_I_gatase-like"/>
</dbReference>
<dbReference type="EMBL" id="BAABFN010000022">
    <property type="protein sequence ID" value="GAA4319741.1"/>
    <property type="molecule type" value="Genomic_DNA"/>
</dbReference>
<reference evidence="3" key="1">
    <citation type="journal article" date="2019" name="Int. J. Syst. Evol. Microbiol.">
        <title>The Global Catalogue of Microorganisms (GCM) 10K type strain sequencing project: providing services to taxonomists for standard genome sequencing and annotation.</title>
        <authorList>
            <consortium name="The Broad Institute Genomics Platform"/>
            <consortium name="The Broad Institute Genome Sequencing Center for Infectious Disease"/>
            <person name="Wu L."/>
            <person name="Ma J."/>
        </authorList>
    </citation>
    <scope>NUCLEOTIDE SEQUENCE [LARGE SCALE GENOMIC DNA]</scope>
    <source>
        <strain evidence="3">JCM 17664</strain>
    </source>
</reference>
<evidence type="ECO:0000313" key="3">
    <source>
        <dbReference type="Proteomes" id="UP001501207"/>
    </source>
</evidence>
<evidence type="ECO:0000313" key="2">
    <source>
        <dbReference type="EMBL" id="GAA4319741.1"/>
    </source>
</evidence>
<dbReference type="PANTHER" id="PTHR42695:SF5">
    <property type="entry name" value="GLUTAMINE AMIDOTRANSFERASE YLR126C-RELATED"/>
    <property type="match status" value="1"/>
</dbReference>
<dbReference type="PROSITE" id="PS51273">
    <property type="entry name" value="GATASE_TYPE_1"/>
    <property type="match status" value="1"/>
</dbReference>
<comment type="caution">
    <text evidence="2">The sequence shown here is derived from an EMBL/GenBank/DDBJ whole genome shotgun (WGS) entry which is preliminary data.</text>
</comment>
<accession>A0ABP8G8T2</accession>
<keyword evidence="2" id="KW-0315">Glutamine amidotransferase</keyword>
<dbReference type="SUPFAM" id="SSF52317">
    <property type="entry name" value="Class I glutamine amidotransferase-like"/>
    <property type="match status" value="1"/>
</dbReference>
<dbReference type="PANTHER" id="PTHR42695">
    <property type="entry name" value="GLUTAMINE AMIDOTRANSFERASE YLR126C-RELATED"/>
    <property type="match status" value="1"/>
</dbReference>
<dbReference type="RefSeq" id="WP_344981507.1">
    <property type="nucleotide sequence ID" value="NZ_BAABFN010000022.1"/>
</dbReference>
<feature type="domain" description="Glutamine amidotransferase" evidence="1">
    <location>
        <begin position="45"/>
        <end position="188"/>
    </location>
</feature>
<evidence type="ECO:0000259" key="1">
    <source>
        <dbReference type="Pfam" id="PF00117"/>
    </source>
</evidence>
<sequence length="231" mass="25517">MAPLRIRCLQHVDFEGPGSIAAWAQAAGHVFEITRLYRNDALPDPEAVDFLVVMGGPMGVHDERKYPWLSAEKQFIRQVIDRGKSAIGICLGAQLMADVLGAAVYPNPQKEIGWFPVELSTAGRQHPLLAGFPDRFSAFHWHGDTFALPEGALQLAGSAACGQQAFLWRERVLGIQFHPEVTPESLKAMMAAGRDELVADTWVQPEAEILSGYTPDNIQRFSELLSHFSRP</sequence>